<dbReference type="InterPro" id="IPR041079">
    <property type="entry name" value="Neuraminidase-like"/>
</dbReference>
<protein>
    <recommendedName>
        <fullName evidence="6">Insecticidal toxin complex protein TcaB2</fullName>
    </recommendedName>
</protein>
<reference evidence="4 5" key="1">
    <citation type="submission" date="2019-03" db="EMBL/GenBank/DDBJ databases">
        <title>Draft genome sequence of humic substances-degrading Pseudomonas kribbensis CHA-19 from forest soil.</title>
        <authorList>
            <person name="Kim D."/>
        </authorList>
    </citation>
    <scope>NUCLEOTIDE SEQUENCE [LARGE SCALE GENOMIC DNA]</scope>
    <source>
        <strain evidence="4 5">CHA-19</strain>
    </source>
</reference>
<feature type="domain" description="Neuraminidase-like" evidence="2">
    <location>
        <begin position="163"/>
        <end position="284"/>
    </location>
</feature>
<evidence type="ECO:0000313" key="4">
    <source>
        <dbReference type="EMBL" id="TFH78260.1"/>
    </source>
</evidence>
<organism evidence="4 5">
    <name type="scientific">Pseudomonas kribbensis</name>
    <dbReference type="NCBI Taxonomy" id="1628086"/>
    <lineage>
        <taxon>Bacteria</taxon>
        <taxon>Pseudomonadati</taxon>
        <taxon>Pseudomonadota</taxon>
        <taxon>Gammaproteobacteria</taxon>
        <taxon>Pseudomonadales</taxon>
        <taxon>Pseudomonadaceae</taxon>
        <taxon>Pseudomonas</taxon>
    </lineage>
</organism>
<evidence type="ECO:0008006" key="6">
    <source>
        <dbReference type="Google" id="ProtNLM"/>
    </source>
</evidence>
<comment type="caution">
    <text evidence="4">The sequence shown here is derived from an EMBL/GenBank/DDBJ whole genome shotgun (WGS) entry which is preliminary data.</text>
</comment>
<feature type="domain" description="Tc toxin complex TcA C-terminal TcB-binding" evidence="1">
    <location>
        <begin position="1165"/>
        <end position="1456"/>
    </location>
</feature>
<dbReference type="Pfam" id="PF20220">
    <property type="entry name" value="ABC_toxin_N"/>
    <property type="match status" value="1"/>
</dbReference>
<evidence type="ECO:0000259" key="3">
    <source>
        <dbReference type="Pfam" id="PF20220"/>
    </source>
</evidence>
<name>A0A4Y8VC20_9PSED</name>
<dbReference type="InterPro" id="IPR040840">
    <property type="entry name" value="TcA_TcB_BD"/>
</dbReference>
<gene>
    <name evidence="4" type="ORF">E4J90_21995</name>
</gene>
<dbReference type="OrthoDB" id="9781691at2"/>
<dbReference type="EMBL" id="SPDQ01000022">
    <property type="protein sequence ID" value="TFH78260.1"/>
    <property type="molecule type" value="Genomic_DNA"/>
</dbReference>
<feature type="domain" description="ABC toxin N-terminal" evidence="3">
    <location>
        <begin position="8"/>
        <end position="133"/>
    </location>
</feature>
<evidence type="ECO:0000313" key="5">
    <source>
        <dbReference type="Proteomes" id="UP000297555"/>
    </source>
</evidence>
<dbReference type="Proteomes" id="UP000297555">
    <property type="component" value="Unassembled WGS sequence"/>
</dbReference>
<dbReference type="Pfam" id="PF18276">
    <property type="entry name" value="TcA_TcB_BD"/>
    <property type="match status" value="1"/>
</dbReference>
<dbReference type="Pfam" id="PF18413">
    <property type="entry name" value="Neuraminidase"/>
    <property type="match status" value="1"/>
</dbReference>
<evidence type="ECO:0000259" key="1">
    <source>
        <dbReference type="Pfam" id="PF18276"/>
    </source>
</evidence>
<evidence type="ECO:0000259" key="2">
    <source>
        <dbReference type="Pfam" id="PF18413"/>
    </source>
</evidence>
<dbReference type="InterPro" id="IPR046839">
    <property type="entry name" value="ABC_toxin_N"/>
</dbReference>
<accession>A0A4Y8VC20</accession>
<proteinExistence type="predicted"/>
<sequence length="1491" mass="167492">MATPQIDELKDGYVKAMTDAVLGQQLWSAAVTLHTPEDVSEYLLTDVQDQAQLGATEVSSTVRTLQRHIHSVFGGMEKGFENSYFEPEDLQYWHWILSHYSTWSANVLLKDHASNYIEPSLRLNKTELFRTLEGSLKQMRLTEASVKAGLMEYTRALQGVCDLDVRSGYIDGANTQKARYYLIARDRTSTSDYYLRSVKVELDANSTKINPANWGEWRKCDIVTAGTVVDIRCVIWLGLPVLVWCEWIDRQVDGNGVVQSPWTLVIQLAFSSLNEQWSAPLTLHRQECEYDVSNGWLTVVSMGDGDPRDDRLAVCYTNRSSRGGLNPVHEIEIHETRDALFRKVPDDTATLLQMTFGRFRDAVSLQQKVVPQDYSKVTVVPDMENLHVDAVYTREQGEDRNFYEVLRVRGRCDDVRESGRVLQRLSISWRAVVPATSVDIRIVDAGEKQVRITLTTRDQPTRVHVVQLPKADGKETVHSFAVTDFKETSEGDGIWGATAVARLSDDALKYVLGRTPDEVRAGAGFSIDVLGEAVLNEQNQVVPRILYALADFELDMVHRDMDDPPVWRSTAELNGHYATPWRTYKRLIASKGVANFPIGTPIDFTFGMVRGGKKGRVSTTFSVSLNERPRLYNTPTLDKISTAGAHFLNFNNSAQTLKHVRLNSEFGPVLTSRAAVSPDALLHWDTQHVPEKPLPDGSIEPNGPFDGCNGRYFWELFFHLPHLVGTRLSEEGRYHEAQQWFEHVFNPLSRAIPESPGVIPKPAYWNCRPLKIDAIECSYESAAPTDPDAIGYCAPIHFMIAIFLHYVENLIAEGDELYRQLDYDSMVRAGLLYSKARALLGEEPVTRTASTWKPVKLGELLTRIKGRDPLKAFEARLNLGLADVPLSMQGTPRLELLGTGVFKAGINERPKALWNQLDSRLDNLRSNRSIDGQPLRISLFAPPMDPRDLLIAQANGSLGASRNPGGQVQMVPYKWQIAFNLALQIVEFLIQQEEQLRSWLQQRDQGELEELQQDHLIRLADYTRSIHEATIAQHESIAASLRQSESMVRARVQHFEGLVKEGVSGPEYNVLEKNRDARYLAAGAGALRTAGAALDVVPNIYGMATGGMRLAAIPYAGADLLQLLAEVWRSEAEEASITEGYRRRQQDWQLTLDQSKAEARVLREQLQAQEHAISAARASLQQTEMANAQAREVYAFYKRRSTGRELSNWVVGQLKPLLYQLYDLAVSHCVIAETCFKYEMGDFKARFIRPDVWRDAWHGFTSGASLKVDLLQMAAARIKRDERRLQLVKTISLKELAGTQSWGDFITGGGLEFALNEKLFDQDYPGHYCRQVQELKFTFPGLLGPFQNVRATLVQLSSSTVLEPEITTVQYLHDGSGTPVPGSLVQNLRPYQQIGLSRGVDDSGVTEYVDDGRYRPFEGTGAHANYRLMFHRPDQPGQIRLLQSLTDIIVTVIYQARDGGQEFAAAVEGLLPGSRQADTSRVSQRVKKVQP</sequence>
<dbReference type="RefSeq" id="WP_134827907.1">
    <property type="nucleotide sequence ID" value="NZ_SPDQ01000022.1"/>
</dbReference>